<evidence type="ECO:0000259" key="6">
    <source>
        <dbReference type="Pfam" id="PF06803"/>
    </source>
</evidence>
<evidence type="ECO:0000313" key="7">
    <source>
        <dbReference type="EMBL" id="GAA1983277.1"/>
    </source>
</evidence>
<comment type="caution">
    <text evidence="7">The sequence shown here is derived from an EMBL/GenBank/DDBJ whole genome shotgun (WGS) entry which is preliminary data.</text>
</comment>
<dbReference type="InterPro" id="IPR010652">
    <property type="entry name" value="DUF1232"/>
</dbReference>
<reference evidence="8" key="1">
    <citation type="journal article" date="2019" name="Int. J. Syst. Evol. Microbiol.">
        <title>The Global Catalogue of Microorganisms (GCM) 10K type strain sequencing project: providing services to taxonomists for standard genome sequencing and annotation.</title>
        <authorList>
            <consortium name="The Broad Institute Genomics Platform"/>
            <consortium name="The Broad Institute Genome Sequencing Center for Infectious Disease"/>
            <person name="Wu L."/>
            <person name="Ma J."/>
        </authorList>
    </citation>
    <scope>NUCLEOTIDE SEQUENCE [LARGE SCALE GENOMIC DNA]</scope>
    <source>
        <strain evidence="8">JCM 14902</strain>
    </source>
</reference>
<feature type="domain" description="DUF1232" evidence="6">
    <location>
        <begin position="66"/>
        <end position="101"/>
    </location>
</feature>
<protein>
    <submittedName>
        <fullName evidence="7">YkvA family protein</fullName>
    </submittedName>
</protein>
<evidence type="ECO:0000256" key="5">
    <source>
        <dbReference type="SAM" id="Phobius"/>
    </source>
</evidence>
<comment type="subcellular location">
    <subcellularLocation>
        <location evidence="1">Endomembrane system</location>
        <topology evidence="1">Multi-pass membrane protein</topology>
    </subcellularLocation>
</comment>
<keyword evidence="2 5" id="KW-0812">Transmembrane</keyword>
<evidence type="ECO:0000256" key="2">
    <source>
        <dbReference type="ARBA" id="ARBA00022692"/>
    </source>
</evidence>
<accession>A0ABP5DN55</accession>
<sequence length="153" mass="16774">MPEWLIVVLGVVGGLVLLWLSLIGLLWVQQRRTGSAVDWRAMMRLVPDVIRLVRRLATDPAVPRATRWWLSGLLGYLLLPFDLVPDFIPVLGFADDAVVVAIVLRFAIRHAGPDAVERHWPGSAEGLASVLRLAGLTSRTSPTVGQPPSDGER</sequence>
<dbReference type="EMBL" id="BAAAOH010000001">
    <property type="protein sequence ID" value="GAA1983277.1"/>
    <property type="molecule type" value="Genomic_DNA"/>
</dbReference>
<gene>
    <name evidence="7" type="ORF">GCM10009777_16400</name>
</gene>
<evidence type="ECO:0000256" key="1">
    <source>
        <dbReference type="ARBA" id="ARBA00004127"/>
    </source>
</evidence>
<dbReference type="Pfam" id="PF06803">
    <property type="entry name" value="DUF1232"/>
    <property type="match status" value="1"/>
</dbReference>
<evidence type="ECO:0000256" key="4">
    <source>
        <dbReference type="ARBA" id="ARBA00023136"/>
    </source>
</evidence>
<evidence type="ECO:0000256" key="3">
    <source>
        <dbReference type="ARBA" id="ARBA00022989"/>
    </source>
</evidence>
<keyword evidence="8" id="KW-1185">Reference proteome</keyword>
<proteinExistence type="predicted"/>
<organism evidence="7 8">
    <name type="scientific">Microbacterium pumilum</name>
    <dbReference type="NCBI Taxonomy" id="344165"/>
    <lineage>
        <taxon>Bacteria</taxon>
        <taxon>Bacillati</taxon>
        <taxon>Actinomycetota</taxon>
        <taxon>Actinomycetes</taxon>
        <taxon>Micrococcales</taxon>
        <taxon>Microbacteriaceae</taxon>
        <taxon>Microbacterium</taxon>
    </lineage>
</organism>
<feature type="transmembrane region" description="Helical" evidence="5">
    <location>
        <begin position="6"/>
        <end position="28"/>
    </location>
</feature>
<keyword evidence="4 5" id="KW-0472">Membrane</keyword>
<name>A0ABP5DN55_9MICO</name>
<keyword evidence="3 5" id="KW-1133">Transmembrane helix</keyword>
<dbReference type="Proteomes" id="UP001500326">
    <property type="component" value="Unassembled WGS sequence"/>
</dbReference>
<evidence type="ECO:0000313" key="8">
    <source>
        <dbReference type="Proteomes" id="UP001500326"/>
    </source>
</evidence>
<dbReference type="RefSeq" id="WP_344060290.1">
    <property type="nucleotide sequence ID" value="NZ_BAAAOH010000001.1"/>
</dbReference>